<evidence type="ECO:0000313" key="3">
    <source>
        <dbReference type="Proteomes" id="UP001216510"/>
    </source>
</evidence>
<dbReference type="Proteomes" id="UP001216510">
    <property type="component" value="Chromosome"/>
</dbReference>
<evidence type="ECO:0000313" key="2">
    <source>
        <dbReference type="EMBL" id="WEF33841.1"/>
    </source>
</evidence>
<sequence>MQARGNASAGMARQRAIANGQDRISDPTEKNGNENRSAGLLPGNRLE</sequence>
<protein>
    <submittedName>
        <fullName evidence="2">Uncharacterized protein</fullName>
    </submittedName>
</protein>
<evidence type="ECO:0000256" key="1">
    <source>
        <dbReference type="SAM" id="MobiDB-lite"/>
    </source>
</evidence>
<dbReference type="EMBL" id="CP119083">
    <property type="protein sequence ID" value="WEF33841.1"/>
    <property type="molecule type" value="Genomic_DNA"/>
</dbReference>
<proteinExistence type="predicted"/>
<dbReference type="RefSeq" id="WP_277416525.1">
    <property type="nucleotide sequence ID" value="NZ_CP119083.1"/>
</dbReference>
<feature type="region of interest" description="Disordered" evidence="1">
    <location>
        <begin position="1"/>
        <end position="47"/>
    </location>
</feature>
<reference evidence="2 3" key="1">
    <citation type="submission" date="2023-02" db="EMBL/GenBank/DDBJ databases">
        <title>Gemone sequence of Telluria chitinolytica ACM 3522T.</title>
        <authorList>
            <person name="Frediansyah A."/>
            <person name="Miess H."/>
            <person name="Gross H."/>
        </authorList>
    </citation>
    <scope>NUCLEOTIDE SEQUENCE [LARGE SCALE GENOMIC DNA]</scope>
    <source>
        <strain evidence="2 3">ACM 3522</strain>
    </source>
</reference>
<keyword evidence="3" id="KW-1185">Reference proteome</keyword>
<gene>
    <name evidence="2" type="ORF">PX653_03395</name>
</gene>
<feature type="compositionally biased region" description="Basic and acidic residues" evidence="1">
    <location>
        <begin position="23"/>
        <end position="33"/>
    </location>
</feature>
<name>A0ABY8BD50_9BURK</name>
<organism evidence="2 3">
    <name type="scientific">Pseudoduganella chitinolytica</name>
    <dbReference type="NCBI Taxonomy" id="34070"/>
    <lineage>
        <taxon>Bacteria</taxon>
        <taxon>Pseudomonadati</taxon>
        <taxon>Pseudomonadota</taxon>
        <taxon>Betaproteobacteria</taxon>
        <taxon>Burkholderiales</taxon>
        <taxon>Oxalobacteraceae</taxon>
        <taxon>Telluria group</taxon>
        <taxon>Pseudoduganella</taxon>
    </lineage>
</organism>
<accession>A0ABY8BD50</accession>